<evidence type="ECO:0000313" key="2">
    <source>
        <dbReference type="Proteomes" id="UP001597062"/>
    </source>
</evidence>
<dbReference type="RefSeq" id="WP_386106800.1">
    <property type="nucleotide sequence ID" value="NZ_JBHTJR010000042.1"/>
</dbReference>
<reference evidence="2" key="1">
    <citation type="journal article" date="2019" name="Int. J. Syst. Evol. Microbiol.">
        <title>The Global Catalogue of Microorganisms (GCM) 10K type strain sequencing project: providing services to taxonomists for standard genome sequencing and annotation.</title>
        <authorList>
            <consortium name="The Broad Institute Genomics Platform"/>
            <consortium name="The Broad Institute Genome Sequencing Center for Infectious Disease"/>
            <person name="Wu L."/>
            <person name="Ma J."/>
        </authorList>
    </citation>
    <scope>NUCLEOTIDE SEQUENCE [LARGE SCALE GENOMIC DNA]</scope>
    <source>
        <strain evidence="2">CCUG 60527</strain>
    </source>
</reference>
<dbReference type="Proteomes" id="UP001597062">
    <property type="component" value="Unassembled WGS sequence"/>
</dbReference>
<proteinExistence type="predicted"/>
<accession>A0ABW3JSJ3</accession>
<protein>
    <recommendedName>
        <fullName evidence="3">Lipoprotein</fullName>
    </recommendedName>
</protein>
<evidence type="ECO:0008006" key="3">
    <source>
        <dbReference type="Google" id="ProtNLM"/>
    </source>
</evidence>
<comment type="caution">
    <text evidence="1">The sequence shown here is derived from an EMBL/GenBank/DDBJ whole genome shotgun (WGS) entry which is preliminary data.</text>
</comment>
<name>A0ABW3JSJ3_9FLAO</name>
<dbReference type="EMBL" id="JBHTJR010000042">
    <property type="protein sequence ID" value="MFD0992984.1"/>
    <property type="molecule type" value="Genomic_DNA"/>
</dbReference>
<keyword evidence="2" id="KW-1185">Reference proteome</keyword>
<sequence>MKKTIILILLIVLVSCKNKTAQKEPLVTVKKIDTVYCNNNQKNTQQNLTMYNEQYTSEFVYNYINQLISYSNTKDTVFVCDALEATVNLTKNNDTIFTHCFNKTVIANEYDNYYKKLKSLTGEKAEEITNYIQQLKPNLNDLRFDSIRYKSVRTNTIYYDAFFSNTADNNVYKINLGIDYLGDVGTYHITNVSPLFKQ</sequence>
<evidence type="ECO:0000313" key="1">
    <source>
        <dbReference type="EMBL" id="MFD0992984.1"/>
    </source>
</evidence>
<organism evidence="1 2">
    <name type="scientific">Tenacibaculum geojense</name>
    <dbReference type="NCBI Taxonomy" id="915352"/>
    <lineage>
        <taxon>Bacteria</taxon>
        <taxon>Pseudomonadati</taxon>
        <taxon>Bacteroidota</taxon>
        <taxon>Flavobacteriia</taxon>
        <taxon>Flavobacteriales</taxon>
        <taxon>Flavobacteriaceae</taxon>
        <taxon>Tenacibaculum</taxon>
    </lineage>
</organism>
<gene>
    <name evidence="1" type="ORF">ACFQ1U_07185</name>
</gene>
<dbReference type="PROSITE" id="PS51257">
    <property type="entry name" value="PROKAR_LIPOPROTEIN"/>
    <property type="match status" value="1"/>
</dbReference>